<feature type="compositionally biased region" description="Low complexity" evidence="1">
    <location>
        <begin position="344"/>
        <end position="354"/>
    </location>
</feature>
<sequence length="670" mass="74752">MSSNLYVDTSMDFEANGFEQDQKRQLLLAQMAVNEAENARLAAQLAELAPLQLSTSQSSNQHHRSPIQKQSQQRRSSNVPRSISSTGVAAMSRHLSDRNDMSQRPRALSHRSATSMARTNSRGTPSQRSNVPFTQNGAIPPPLNSEPPRENSMIMDWATQEQPYTTYTFSQQNAQLQLPTSQRNGLQQVPEFEDPGEYILRTMGNAFPSSMSSPATINNNHHFAISPFNQQIPSTPTDESLTTATTLASEMSRQNSEICHGIESMQFTANNLLSTDSYNDQSMFDHVSSFSTFSHHSRRSSNEEQSQLLVGTGGASQQSKLSPPFQFPSSDLSGGTKMEKSESVESASSTSSSRSAKRLKDYIAAGQARPIMPRGGSASLPMSRDNSAKSVAQIESKDGLQDKLSISKPSYKRPQHDRVFCKICDNHPEGFRGEHEHRRHVDREHKRMVKKWICIEPTDGGQHPRPIVPLARCKACSQQKKKYGAYYNAAAHLRRAHFNPKPKGRSKSQQKIDDADKRGGKGGGDEPDMPELKKFWMKEVEVQADHLIDAQKETADDSGDEQLDTSFDEQPYTQQTISNNSNISFNDPIFNDNNNNKLAHYCSTVNFNDNDLYGIADMPLEFSDSEQQVYPMSSQIDFSPFSAELFQSDLVVPTTFVLPQSYNDLGSWNN</sequence>
<gene>
    <name evidence="3" type="ORF">VTL71DRAFT_14792</name>
</gene>
<keyword evidence="4" id="KW-1185">Reference proteome</keyword>
<dbReference type="EMBL" id="JAZHXI010000007">
    <property type="protein sequence ID" value="KAL2070112.1"/>
    <property type="molecule type" value="Genomic_DNA"/>
</dbReference>
<evidence type="ECO:0000313" key="3">
    <source>
        <dbReference type="EMBL" id="KAL2070112.1"/>
    </source>
</evidence>
<dbReference type="Pfam" id="PF25438">
    <property type="entry name" value="DUF7896"/>
    <property type="match status" value="1"/>
</dbReference>
<dbReference type="PANTHER" id="PTHR42031">
    <property type="entry name" value="KEY LIME PATHOGENICITY PROTEIN"/>
    <property type="match status" value="1"/>
</dbReference>
<organism evidence="3 4">
    <name type="scientific">Oculimacula yallundae</name>
    <dbReference type="NCBI Taxonomy" id="86028"/>
    <lineage>
        <taxon>Eukaryota</taxon>
        <taxon>Fungi</taxon>
        <taxon>Dikarya</taxon>
        <taxon>Ascomycota</taxon>
        <taxon>Pezizomycotina</taxon>
        <taxon>Leotiomycetes</taxon>
        <taxon>Helotiales</taxon>
        <taxon>Ploettnerulaceae</taxon>
        <taxon>Oculimacula</taxon>
    </lineage>
</organism>
<feature type="compositionally biased region" description="Polar residues" evidence="1">
    <location>
        <begin position="303"/>
        <end position="333"/>
    </location>
</feature>
<accession>A0ABR4CKT0</accession>
<feature type="compositionally biased region" description="Polar residues" evidence="1">
    <location>
        <begin position="67"/>
        <end position="87"/>
    </location>
</feature>
<proteinExistence type="predicted"/>
<reference evidence="3 4" key="1">
    <citation type="journal article" date="2024" name="Commun. Biol.">
        <title>Comparative genomic analysis of thermophilic fungi reveals convergent evolutionary adaptations and gene losses.</title>
        <authorList>
            <person name="Steindorff A.S."/>
            <person name="Aguilar-Pontes M.V."/>
            <person name="Robinson A.J."/>
            <person name="Andreopoulos B."/>
            <person name="LaButti K."/>
            <person name="Kuo A."/>
            <person name="Mondo S."/>
            <person name="Riley R."/>
            <person name="Otillar R."/>
            <person name="Haridas S."/>
            <person name="Lipzen A."/>
            <person name="Grimwood J."/>
            <person name="Schmutz J."/>
            <person name="Clum A."/>
            <person name="Reid I.D."/>
            <person name="Moisan M.C."/>
            <person name="Butler G."/>
            <person name="Nguyen T.T.M."/>
            <person name="Dewar K."/>
            <person name="Conant G."/>
            <person name="Drula E."/>
            <person name="Henrissat B."/>
            <person name="Hansel C."/>
            <person name="Singer S."/>
            <person name="Hutchinson M.I."/>
            <person name="de Vries R.P."/>
            <person name="Natvig D.O."/>
            <person name="Powell A.J."/>
            <person name="Tsang A."/>
            <person name="Grigoriev I.V."/>
        </authorList>
    </citation>
    <scope>NUCLEOTIDE SEQUENCE [LARGE SCALE GENOMIC DNA]</scope>
    <source>
        <strain evidence="3 4">CBS 494.80</strain>
    </source>
</reference>
<protein>
    <recommendedName>
        <fullName evidence="2">DUF7896 domain-containing protein</fullName>
    </recommendedName>
</protein>
<evidence type="ECO:0000256" key="1">
    <source>
        <dbReference type="SAM" id="MobiDB-lite"/>
    </source>
</evidence>
<feature type="region of interest" description="Disordered" evidence="1">
    <location>
        <begin position="294"/>
        <end position="411"/>
    </location>
</feature>
<feature type="domain" description="DUF7896" evidence="2">
    <location>
        <begin position="448"/>
        <end position="540"/>
    </location>
</feature>
<dbReference type="InterPro" id="IPR057218">
    <property type="entry name" value="DUF7896"/>
</dbReference>
<feature type="region of interest" description="Disordered" evidence="1">
    <location>
        <begin position="497"/>
        <end position="530"/>
    </location>
</feature>
<feature type="compositionally biased region" description="Basic residues" evidence="1">
    <location>
        <begin position="497"/>
        <end position="508"/>
    </location>
</feature>
<comment type="caution">
    <text evidence="3">The sequence shown here is derived from an EMBL/GenBank/DDBJ whole genome shotgun (WGS) entry which is preliminary data.</text>
</comment>
<feature type="compositionally biased region" description="Basic and acidic residues" evidence="1">
    <location>
        <begin position="510"/>
        <end position="519"/>
    </location>
</feature>
<feature type="region of interest" description="Disordered" evidence="1">
    <location>
        <begin position="53"/>
        <end position="150"/>
    </location>
</feature>
<feature type="compositionally biased region" description="Basic and acidic residues" evidence="1">
    <location>
        <begin position="94"/>
        <end position="103"/>
    </location>
</feature>
<evidence type="ECO:0000313" key="4">
    <source>
        <dbReference type="Proteomes" id="UP001595075"/>
    </source>
</evidence>
<feature type="compositionally biased region" description="Polar residues" evidence="1">
    <location>
        <begin position="111"/>
        <end position="137"/>
    </location>
</feature>
<evidence type="ECO:0000259" key="2">
    <source>
        <dbReference type="Pfam" id="PF25438"/>
    </source>
</evidence>
<dbReference type="Proteomes" id="UP001595075">
    <property type="component" value="Unassembled WGS sequence"/>
</dbReference>
<name>A0ABR4CKT0_9HELO</name>
<dbReference type="PANTHER" id="PTHR42031:SF1">
    <property type="entry name" value="KEY LIME PATHOGENICITY PROTEIN"/>
    <property type="match status" value="1"/>
</dbReference>